<keyword evidence="2" id="KW-1185">Reference proteome</keyword>
<evidence type="ECO:0000313" key="1">
    <source>
        <dbReference type="EMBL" id="WAS95308.1"/>
    </source>
</evidence>
<dbReference type="EMBL" id="CP114040">
    <property type="protein sequence ID" value="WAS95308.1"/>
    <property type="molecule type" value="Genomic_DNA"/>
</dbReference>
<organism evidence="1 2">
    <name type="scientific">Nannocystis punicea</name>
    <dbReference type="NCBI Taxonomy" id="2995304"/>
    <lineage>
        <taxon>Bacteria</taxon>
        <taxon>Pseudomonadati</taxon>
        <taxon>Myxococcota</taxon>
        <taxon>Polyangia</taxon>
        <taxon>Nannocystales</taxon>
        <taxon>Nannocystaceae</taxon>
        <taxon>Nannocystis</taxon>
    </lineage>
</organism>
<proteinExistence type="predicted"/>
<sequence length="170" mass="18237">MQHRGRHRGHLRRPAEDVRIAVVAADDLVTVFACDGSYDYLGVRAWFHGPLDDGAGTLTNADGATLELDIEGGKFSAELRGEGVTNGPYEFTGAQVESGQAGLYWGQIDGWVGGWIVDEAGDQRGAAIKRSTDDVSLVVIDPSRTEVVLEDQVDGPVMPIARMTAPTKVE</sequence>
<accession>A0ABY7H7S7</accession>
<protein>
    <submittedName>
        <fullName evidence="1">Uncharacterized protein</fullName>
    </submittedName>
</protein>
<dbReference type="RefSeq" id="WP_269037640.1">
    <property type="nucleotide sequence ID" value="NZ_CP114040.1"/>
</dbReference>
<dbReference type="Proteomes" id="UP001164459">
    <property type="component" value="Chromosome"/>
</dbReference>
<reference evidence="1" key="1">
    <citation type="submission" date="2022-11" db="EMBL/GenBank/DDBJ databases">
        <title>Minimal conservation of predation-associated metabolite biosynthetic gene clusters underscores biosynthetic potential of Myxococcota including descriptions for ten novel species: Archangium lansinium sp. nov., Myxococcus landrumus sp. nov., Nannocystis bai.</title>
        <authorList>
            <person name="Ahearne A."/>
            <person name="Stevens C."/>
            <person name="Dowd S."/>
        </authorList>
    </citation>
    <scope>NUCLEOTIDE SEQUENCE</scope>
    <source>
        <strain evidence="1">Fl3</strain>
    </source>
</reference>
<name>A0ABY7H7S7_9BACT</name>
<gene>
    <name evidence="1" type="ORF">O0S08_04040</name>
</gene>
<evidence type="ECO:0000313" key="2">
    <source>
        <dbReference type="Proteomes" id="UP001164459"/>
    </source>
</evidence>